<evidence type="ECO:0000256" key="1">
    <source>
        <dbReference type="ARBA" id="ARBA00001974"/>
    </source>
</evidence>
<dbReference type="PROSITE" id="PS00198">
    <property type="entry name" value="4FE4S_FER_1"/>
    <property type="match status" value="1"/>
</dbReference>
<accession>X1LQT7</accession>
<evidence type="ECO:0000256" key="7">
    <source>
        <dbReference type="ARBA" id="ARBA00023014"/>
    </source>
</evidence>
<evidence type="ECO:0000256" key="4">
    <source>
        <dbReference type="ARBA" id="ARBA00022827"/>
    </source>
</evidence>
<comment type="caution">
    <text evidence="9">The sequence shown here is derived from an EMBL/GenBank/DDBJ whole genome shotgun (WGS) entry which is preliminary data.</text>
</comment>
<gene>
    <name evidence="9" type="ORF">S06H3_33418</name>
</gene>
<dbReference type="GO" id="GO:0046872">
    <property type="term" value="F:metal ion binding"/>
    <property type="evidence" value="ECO:0007669"/>
    <property type="project" value="UniProtKB-KW"/>
</dbReference>
<dbReference type="PANTHER" id="PTHR43498:SF1">
    <property type="entry name" value="COB--COM HETERODISULFIDE REDUCTASE IRON-SULFUR SUBUNIT A"/>
    <property type="match status" value="1"/>
</dbReference>
<evidence type="ECO:0000256" key="3">
    <source>
        <dbReference type="ARBA" id="ARBA00022723"/>
    </source>
</evidence>
<keyword evidence="4" id="KW-0285">Flavoprotein</keyword>
<dbReference type="GO" id="GO:0016491">
    <property type="term" value="F:oxidoreductase activity"/>
    <property type="evidence" value="ECO:0007669"/>
    <property type="project" value="UniProtKB-KW"/>
</dbReference>
<comment type="similarity">
    <text evidence="2">Belongs to the HdrA family.</text>
</comment>
<keyword evidence="3" id="KW-0479">Metal-binding</keyword>
<dbReference type="PROSITE" id="PS51379">
    <property type="entry name" value="4FE4S_FER_2"/>
    <property type="match status" value="2"/>
</dbReference>
<dbReference type="SUPFAM" id="SSF54862">
    <property type="entry name" value="4Fe-4S ferredoxins"/>
    <property type="match status" value="1"/>
</dbReference>
<name>X1LQT7_9ZZZZ</name>
<dbReference type="InterPro" id="IPR017896">
    <property type="entry name" value="4Fe4S_Fe-S-bd"/>
</dbReference>
<sequence>MLDVARNEKIRLFTYSEVTDISGYIGNFSVEITKKPRYVKDICNGCSSCMDVCPARGYNEFNLGLNSRPAIYISFPQAVPSLAQIDMDKCIKCGLCIGACELEAIDFDQKEEKINVKVGTISVATGWDEYIPEDGYLGYNKYDNVITQLQLERILAPNGPTMGQLVRPSDGKEPKRILFIQCVGSQ</sequence>
<dbReference type="GO" id="GO:0051536">
    <property type="term" value="F:iron-sulfur cluster binding"/>
    <property type="evidence" value="ECO:0007669"/>
    <property type="project" value="UniProtKB-KW"/>
</dbReference>
<reference evidence="9" key="1">
    <citation type="journal article" date="2014" name="Front. Microbiol.">
        <title>High frequency of phylogenetically diverse reductive dehalogenase-homologous genes in deep subseafloor sedimentary metagenomes.</title>
        <authorList>
            <person name="Kawai M."/>
            <person name="Futagami T."/>
            <person name="Toyoda A."/>
            <person name="Takaki Y."/>
            <person name="Nishi S."/>
            <person name="Hori S."/>
            <person name="Arai W."/>
            <person name="Tsubouchi T."/>
            <person name="Morono Y."/>
            <person name="Uchiyama I."/>
            <person name="Ito T."/>
            <person name="Fujiyama A."/>
            <person name="Inagaki F."/>
            <person name="Takami H."/>
        </authorList>
    </citation>
    <scope>NUCLEOTIDE SEQUENCE</scope>
    <source>
        <strain evidence="9">Expedition CK06-06</strain>
    </source>
</reference>
<feature type="domain" description="4Fe-4S ferredoxin-type" evidence="8">
    <location>
        <begin position="34"/>
        <end position="64"/>
    </location>
</feature>
<dbReference type="InterPro" id="IPR039650">
    <property type="entry name" value="HdrA-like"/>
</dbReference>
<feature type="domain" description="4Fe-4S ferredoxin-type" evidence="8">
    <location>
        <begin position="81"/>
        <end position="110"/>
    </location>
</feature>
<evidence type="ECO:0000256" key="2">
    <source>
        <dbReference type="ARBA" id="ARBA00006561"/>
    </source>
</evidence>
<dbReference type="AlphaFoldDB" id="X1LQT7"/>
<dbReference type="InterPro" id="IPR017900">
    <property type="entry name" value="4Fe4S_Fe_S_CS"/>
</dbReference>
<protein>
    <recommendedName>
        <fullName evidence="8">4Fe-4S ferredoxin-type domain-containing protein</fullName>
    </recommendedName>
</protein>
<dbReference type="Gene3D" id="3.30.70.3270">
    <property type="match status" value="1"/>
</dbReference>
<dbReference type="EMBL" id="BARV01019941">
    <property type="protein sequence ID" value="GAI21742.1"/>
    <property type="molecule type" value="Genomic_DNA"/>
</dbReference>
<comment type="cofactor">
    <cofactor evidence="1">
        <name>FAD</name>
        <dbReference type="ChEBI" id="CHEBI:57692"/>
    </cofactor>
</comment>
<dbReference type="Pfam" id="PF13187">
    <property type="entry name" value="Fer4_9"/>
    <property type="match status" value="1"/>
</dbReference>
<evidence type="ECO:0000259" key="8">
    <source>
        <dbReference type="PROSITE" id="PS51379"/>
    </source>
</evidence>
<keyword evidence="5" id="KW-0560">Oxidoreductase</keyword>
<dbReference type="PANTHER" id="PTHR43498">
    <property type="entry name" value="FERREDOXIN:COB-COM HETERODISULFIDE REDUCTASE SUBUNIT A"/>
    <property type="match status" value="1"/>
</dbReference>
<evidence type="ECO:0000256" key="5">
    <source>
        <dbReference type="ARBA" id="ARBA00023002"/>
    </source>
</evidence>
<keyword evidence="7" id="KW-0411">Iron-sulfur</keyword>
<keyword evidence="6" id="KW-0408">Iron</keyword>
<feature type="non-terminal residue" evidence="9">
    <location>
        <position position="186"/>
    </location>
</feature>
<evidence type="ECO:0000256" key="6">
    <source>
        <dbReference type="ARBA" id="ARBA00023004"/>
    </source>
</evidence>
<proteinExistence type="inferred from homology"/>
<evidence type="ECO:0000313" key="9">
    <source>
        <dbReference type="EMBL" id="GAI21742.1"/>
    </source>
</evidence>
<keyword evidence="4" id="KW-0274">FAD</keyword>
<organism evidence="9">
    <name type="scientific">marine sediment metagenome</name>
    <dbReference type="NCBI Taxonomy" id="412755"/>
    <lineage>
        <taxon>unclassified sequences</taxon>
        <taxon>metagenomes</taxon>
        <taxon>ecological metagenomes</taxon>
    </lineage>
</organism>